<name>A0A915Q1C3_9BILA</name>
<dbReference type="Gene3D" id="3.30.390.30">
    <property type="match status" value="1"/>
</dbReference>
<feature type="compositionally biased region" description="Low complexity" evidence="12">
    <location>
        <begin position="177"/>
        <end position="186"/>
    </location>
</feature>
<dbReference type="GO" id="GO:0046983">
    <property type="term" value="F:protein dimerization activity"/>
    <property type="evidence" value="ECO:0007669"/>
    <property type="project" value="InterPro"/>
</dbReference>
<keyword evidence="10" id="KW-0496">Mitochondrion</keyword>
<dbReference type="AlphaFoldDB" id="A0A915Q1C3"/>
<evidence type="ECO:0000256" key="5">
    <source>
        <dbReference type="ARBA" id="ARBA00022703"/>
    </source>
</evidence>
<evidence type="ECO:0000256" key="8">
    <source>
        <dbReference type="ARBA" id="ARBA00023002"/>
    </source>
</evidence>
<dbReference type="WBParaSite" id="sdigi.contig440.g8331.t1">
    <property type="protein sequence ID" value="sdigi.contig440.g8331.t1"/>
    <property type="gene ID" value="sdigi.contig440.g8331"/>
</dbReference>
<evidence type="ECO:0000256" key="4">
    <source>
        <dbReference type="ARBA" id="ARBA00022630"/>
    </source>
</evidence>
<dbReference type="PANTHER" id="PTHR43557">
    <property type="entry name" value="APOPTOSIS-INDUCING FACTOR 1"/>
    <property type="match status" value="1"/>
</dbReference>
<evidence type="ECO:0000256" key="13">
    <source>
        <dbReference type="SAM" id="Phobius"/>
    </source>
</evidence>
<evidence type="ECO:0000256" key="6">
    <source>
        <dbReference type="ARBA" id="ARBA00022827"/>
    </source>
</evidence>
<evidence type="ECO:0000259" key="14">
    <source>
        <dbReference type="Pfam" id="PF07992"/>
    </source>
</evidence>
<keyword evidence="6" id="KW-0274">FAD</keyword>
<keyword evidence="8" id="KW-0560">Oxidoreductase</keyword>
<keyword evidence="16" id="KW-1185">Reference proteome</keyword>
<keyword evidence="13" id="KW-0472">Membrane</keyword>
<feature type="region of interest" description="Disordered" evidence="12">
    <location>
        <begin position="166"/>
        <end position="186"/>
    </location>
</feature>
<evidence type="ECO:0000256" key="1">
    <source>
        <dbReference type="ARBA" id="ARBA00001974"/>
    </source>
</evidence>
<dbReference type="GO" id="GO:0071949">
    <property type="term" value="F:FAD binding"/>
    <property type="evidence" value="ECO:0007669"/>
    <property type="project" value="TreeGrafter"/>
</dbReference>
<dbReference type="Proteomes" id="UP000887581">
    <property type="component" value="Unplaced"/>
</dbReference>
<protein>
    <submittedName>
        <fullName evidence="17">FAD/NAD(P)-binding domain-containing protein</fullName>
    </submittedName>
</protein>
<dbReference type="GO" id="GO:0005739">
    <property type="term" value="C:mitochondrion"/>
    <property type="evidence" value="ECO:0007669"/>
    <property type="project" value="UniProtKB-SubCell"/>
</dbReference>
<keyword evidence="7" id="KW-0809">Transit peptide</keyword>
<dbReference type="SMART" id="SM01353">
    <property type="entry name" value="AIF_C"/>
    <property type="match status" value="1"/>
</dbReference>
<reference evidence="17" key="1">
    <citation type="submission" date="2022-11" db="UniProtKB">
        <authorList>
            <consortium name="WormBaseParasite"/>
        </authorList>
    </citation>
    <scope>IDENTIFICATION</scope>
</reference>
<dbReference type="Gene3D" id="3.50.50.60">
    <property type="entry name" value="FAD/NAD(P)-binding domain"/>
    <property type="match status" value="2"/>
</dbReference>
<dbReference type="InterPro" id="IPR036188">
    <property type="entry name" value="FAD/NAD-bd_sf"/>
</dbReference>
<sequence length="747" mass="83055">MKKFGVQDIQLQLKTLLTHGALPTSAFSWMCGKSEMTLHRLCMMGSQIQRHRFAYLYNSRIITRRGCSKSSATSDDDKLSTLPPGLQKLAKMKVEDLHHINPGPPTTYDDIPIPFKKFEEAKKDFMPTFNLYFYGSIVLFITTFYWVFFVEDIWPYNARAPVKSYRERHKNKKSAESSNNDGSSGGDKVLAGAAAAGLALAIDNNEKEPTKTSAGIEGDAEVDKSVASSIAPVTGKKAVINEEVVAPEKTDMVGAKKVVVDPNKLPSEIPYLLIGSGTASYYAALAIRARDADAKVLMIGEEQHLPYNRPPLSKELWWYGEDEVSETLEYRSYNGKKRDVYFEAPGFFVSPAEIESIEHGGVSLVSGHRVVKLDLATQTAYLDDGRSLKYQKCLIATGRNLHPVSAVVEKLSGGYPRSLPVIENASEEVKQRVTLFRTIDDFRKLEEIARKNKSITIIGGSFLGSELANSLNRRFGKQGLQIYQASFVIFREKGNVSEILPHFLSKYVTGELRKSGVNVMPEKELKRVTVDESGKLRLQLASGETINTDHIIVAVGICANTDLAKSGGLEIDPVNGGYMVDAELRARSNVWVAGDASSFYDVKLGRRRMEHWEHAQITGRLAGENMTGANRPYWHQSSYYSILAPSVHLEAVGKTDSEFRTVSAVEPKRGVVFYLDGKVIVGVLLLNVSGPGIEVARRLIADGREHDNFKEVLNLLKYIEKYLPSACKIVRTSQTQIRRKRELISVI</sequence>
<feature type="transmembrane region" description="Helical" evidence="13">
    <location>
        <begin position="131"/>
        <end position="149"/>
    </location>
</feature>
<evidence type="ECO:0000313" key="17">
    <source>
        <dbReference type="WBParaSite" id="sdigi.contig440.g8331.t1"/>
    </source>
</evidence>
<dbReference type="PRINTS" id="PR00411">
    <property type="entry name" value="PNDRDTASEI"/>
</dbReference>
<keyword evidence="9" id="KW-0520">NAD</keyword>
<comment type="cofactor">
    <cofactor evidence="1">
        <name>FAD</name>
        <dbReference type="ChEBI" id="CHEBI:57692"/>
    </cofactor>
</comment>
<dbReference type="SUPFAM" id="SSF51905">
    <property type="entry name" value="FAD/NAD(P)-binding domain"/>
    <property type="match status" value="2"/>
</dbReference>
<comment type="subcellular location">
    <subcellularLocation>
        <location evidence="2">Mitochondrion</location>
    </subcellularLocation>
</comment>
<dbReference type="InterPro" id="IPR029324">
    <property type="entry name" value="AIF_C"/>
</dbReference>
<evidence type="ECO:0000256" key="7">
    <source>
        <dbReference type="ARBA" id="ARBA00022946"/>
    </source>
</evidence>
<dbReference type="InterPro" id="IPR050446">
    <property type="entry name" value="FAD-oxidoreductase/Apoptosis"/>
</dbReference>
<evidence type="ECO:0000256" key="11">
    <source>
        <dbReference type="ARBA" id="ARBA00047786"/>
    </source>
</evidence>
<keyword evidence="13" id="KW-1133">Transmembrane helix</keyword>
<evidence type="ECO:0000256" key="12">
    <source>
        <dbReference type="SAM" id="MobiDB-lite"/>
    </source>
</evidence>
<dbReference type="PRINTS" id="PR00368">
    <property type="entry name" value="FADPNR"/>
</dbReference>
<keyword evidence="5" id="KW-0053">Apoptosis</keyword>
<dbReference type="Pfam" id="PF14721">
    <property type="entry name" value="AIF_C"/>
    <property type="match status" value="1"/>
</dbReference>
<keyword evidence="13" id="KW-0812">Transmembrane</keyword>
<dbReference type="PANTHER" id="PTHR43557:SF4">
    <property type="entry name" value="APOPTOSIS-INDUCING FACTOR 1, MITOCHONDRIAL"/>
    <property type="match status" value="1"/>
</dbReference>
<evidence type="ECO:0000256" key="2">
    <source>
        <dbReference type="ARBA" id="ARBA00004173"/>
    </source>
</evidence>
<organism evidence="16 17">
    <name type="scientific">Setaria digitata</name>
    <dbReference type="NCBI Taxonomy" id="48799"/>
    <lineage>
        <taxon>Eukaryota</taxon>
        <taxon>Metazoa</taxon>
        <taxon>Ecdysozoa</taxon>
        <taxon>Nematoda</taxon>
        <taxon>Chromadorea</taxon>
        <taxon>Rhabditida</taxon>
        <taxon>Spirurina</taxon>
        <taxon>Spiruromorpha</taxon>
        <taxon>Filarioidea</taxon>
        <taxon>Setariidae</taxon>
        <taxon>Setaria</taxon>
    </lineage>
</organism>
<dbReference type="GO" id="GO:0006915">
    <property type="term" value="P:apoptotic process"/>
    <property type="evidence" value="ECO:0007669"/>
    <property type="project" value="UniProtKB-KW"/>
</dbReference>
<evidence type="ECO:0000256" key="10">
    <source>
        <dbReference type="ARBA" id="ARBA00023128"/>
    </source>
</evidence>
<dbReference type="SUPFAM" id="SSF55424">
    <property type="entry name" value="FAD/NAD-linked reductases, dimerisation (C-terminal) domain"/>
    <property type="match status" value="1"/>
</dbReference>
<evidence type="ECO:0000313" key="16">
    <source>
        <dbReference type="Proteomes" id="UP000887581"/>
    </source>
</evidence>
<accession>A0A915Q1C3</accession>
<proteinExistence type="inferred from homology"/>
<evidence type="ECO:0000259" key="15">
    <source>
        <dbReference type="Pfam" id="PF14721"/>
    </source>
</evidence>
<dbReference type="InterPro" id="IPR023753">
    <property type="entry name" value="FAD/NAD-binding_dom"/>
</dbReference>
<evidence type="ECO:0000256" key="3">
    <source>
        <dbReference type="ARBA" id="ARBA00006442"/>
    </source>
</evidence>
<evidence type="ECO:0000256" key="9">
    <source>
        <dbReference type="ARBA" id="ARBA00023027"/>
    </source>
</evidence>
<keyword evidence="4" id="KW-0285">Flavoprotein</keyword>
<dbReference type="GO" id="GO:0033108">
    <property type="term" value="P:mitochondrial respiratory chain complex assembly"/>
    <property type="evidence" value="ECO:0007669"/>
    <property type="project" value="TreeGrafter"/>
</dbReference>
<dbReference type="Pfam" id="PF07992">
    <property type="entry name" value="Pyr_redox_2"/>
    <property type="match status" value="1"/>
</dbReference>
<feature type="domain" description="Mitochondrial apoptosis-inducing factor C-terminal" evidence="15">
    <location>
        <begin position="622"/>
        <end position="663"/>
    </location>
</feature>
<dbReference type="GO" id="GO:0016174">
    <property type="term" value="F:NAD(P)H oxidase H2O2-forming activity"/>
    <property type="evidence" value="ECO:0007669"/>
    <property type="project" value="TreeGrafter"/>
</dbReference>
<comment type="similarity">
    <text evidence="3">Belongs to the FAD-dependent oxidoreductase family.</text>
</comment>
<feature type="domain" description="FAD/NAD(P)-binding" evidence="14">
    <location>
        <begin position="272"/>
        <end position="617"/>
    </location>
</feature>
<comment type="catalytic activity">
    <reaction evidence="11">
        <text>A + NADH + H(+) = AH2 + NAD(+)</text>
        <dbReference type="Rhea" id="RHEA:11356"/>
        <dbReference type="ChEBI" id="CHEBI:13193"/>
        <dbReference type="ChEBI" id="CHEBI:15378"/>
        <dbReference type="ChEBI" id="CHEBI:17499"/>
        <dbReference type="ChEBI" id="CHEBI:57540"/>
        <dbReference type="ChEBI" id="CHEBI:57945"/>
    </reaction>
</comment>
<dbReference type="InterPro" id="IPR016156">
    <property type="entry name" value="FAD/NAD-linked_Rdtase_dimer_sf"/>
</dbReference>